<proteinExistence type="predicted"/>
<organism evidence="1 2">
    <name type="scientific">Artemia franciscana</name>
    <name type="common">Brine shrimp</name>
    <name type="synonym">Artemia sanfranciscana</name>
    <dbReference type="NCBI Taxonomy" id="6661"/>
    <lineage>
        <taxon>Eukaryota</taxon>
        <taxon>Metazoa</taxon>
        <taxon>Ecdysozoa</taxon>
        <taxon>Arthropoda</taxon>
        <taxon>Crustacea</taxon>
        <taxon>Branchiopoda</taxon>
        <taxon>Anostraca</taxon>
        <taxon>Artemiidae</taxon>
        <taxon>Artemia</taxon>
    </lineage>
</organism>
<comment type="caution">
    <text evidence="1">The sequence shown here is derived from an EMBL/GenBank/DDBJ whole genome shotgun (WGS) entry which is preliminary data.</text>
</comment>
<keyword evidence="2" id="KW-1185">Reference proteome</keyword>
<dbReference type="Proteomes" id="UP001187531">
    <property type="component" value="Unassembled WGS sequence"/>
</dbReference>
<dbReference type="AlphaFoldDB" id="A0AA88KTA3"/>
<sequence length="518" mass="59129">MMAIVDADYNFQFIDVGAEGGDASIFARSSLGSAILNRTIETREPKPIPNGAILPHVFFAGVSFPLKMKIMRSFLGGSWRYCSSNFIDAQSRNWAIVPRTWRTLVSDSWLQWQQVRDLTVRSYFHGNKDEIYGIRPVRARYPTMAGVVPEIYENSLSQAFPLEEFWKEGAIILANYVSSENTSKIEERIGKVKLHHLDQTLKEKLRRLLEMYGRTYTQSTYDVGQNIIMEAEIDINPDIPIPKAILKTSIIKPGRSPYQSPFFIIINSVNGDNSEQSQLDITNSRFLIVVCNVNQAIRRSAWSLTRVDDILSTIDPQMNPGKVEELQENWNIVPWRQKEIDRLILWERILCRMPPPEEGRKSNAQVLQLMIPKQKTICDSHIVLRKASFPSCSYAAFTEDKSAINQLWERTVTTLSSAFAAVLDQDTNIFASPSSGPVTLNVGPEFFLSTADVAKEDVFARVKMRVIALITVPIRTFAVMSPRALPRKRFLSMVKKLWRRRYFQTHQNKKQHGYGGTK</sequence>
<gene>
    <name evidence="1" type="ORF">QYM36_019144</name>
</gene>
<accession>A0AA88KTA3</accession>
<name>A0AA88KTA3_ARTSF</name>
<protein>
    <submittedName>
        <fullName evidence="1">Uncharacterized protein</fullName>
    </submittedName>
</protein>
<evidence type="ECO:0000313" key="2">
    <source>
        <dbReference type="Proteomes" id="UP001187531"/>
    </source>
</evidence>
<dbReference type="EMBL" id="JAVRJZ010000526">
    <property type="protein sequence ID" value="KAK2702282.1"/>
    <property type="molecule type" value="Genomic_DNA"/>
</dbReference>
<reference evidence="1" key="1">
    <citation type="submission" date="2023-07" db="EMBL/GenBank/DDBJ databases">
        <title>Chromosome-level genome assembly of Artemia franciscana.</title>
        <authorList>
            <person name="Jo E."/>
        </authorList>
    </citation>
    <scope>NUCLEOTIDE SEQUENCE</scope>
    <source>
        <tissue evidence="1">Whole body</tissue>
    </source>
</reference>
<evidence type="ECO:0000313" key="1">
    <source>
        <dbReference type="EMBL" id="KAK2702282.1"/>
    </source>
</evidence>